<dbReference type="RefSeq" id="XP_060120240.1">
    <property type="nucleotide sequence ID" value="XM_060264257.1"/>
</dbReference>
<dbReference type="EMBL" id="CP119958">
    <property type="protein sequence ID" value="WFD37343.1"/>
    <property type="molecule type" value="Genomic_DNA"/>
</dbReference>
<evidence type="ECO:0000313" key="3">
    <source>
        <dbReference type="Proteomes" id="UP001217754"/>
    </source>
</evidence>
<dbReference type="Proteomes" id="UP001217754">
    <property type="component" value="Chromosome 1"/>
</dbReference>
<protein>
    <submittedName>
        <fullName evidence="2">Uncharacterized protein</fullName>
    </submittedName>
</protein>
<reference evidence="2" key="1">
    <citation type="submission" date="2023-03" db="EMBL/GenBank/DDBJ databases">
        <title>Mating type loci evolution in Malassezia.</title>
        <authorList>
            <person name="Coelho M.A."/>
        </authorList>
    </citation>
    <scope>NUCLEOTIDE SEQUENCE</scope>
    <source>
        <strain evidence="2">CBS 9431</strain>
    </source>
</reference>
<dbReference type="GeneID" id="85223936"/>
<keyword evidence="3" id="KW-1185">Reference proteome</keyword>
<accession>A0AAF0F311</accession>
<proteinExistence type="predicted"/>
<sequence length="153" mass="16395">MALFRSGMSLALRASSRAGNAVRVRAAAPMSMRAVCAPLAPSCAVRGLQTSAVPRASEDPRGNMDSSLPSGFEKLGQAPEALSAINRLIEVLKKHGVDVNSGEKPSMMQLAKLATNSEVREYTGKVVEELQKAGIELTPERLQKLMKGEFNEK</sequence>
<organism evidence="2 3">
    <name type="scientific">Malassezia japonica</name>
    <dbReference type="NCBI Taxonomy" id="223818"/>
    <lineage>
        <taxon>Eukaryota</taxon>
        <taxon>Fungi</taxon>
        <taxon>Dikarya</taxon>
        <taxon>Basidiomycota</taxon>
        <taxon>Ustilaginomycotina</taxon>
        <taxon>Malasseziomycetes</taxon>
        <taxon>Malasseziales</taxon>
        <taxon>Malasseziaceae</taxon>
        <taxon>Malassezia</taxon>
    </lineage>
</organism>
<name>A0AAF0F311_9BASI</name>
<evidence type="ECO:0000256" key="1">
    <source>
        <dbReference type="SAM" id="MobiDB-lite"/>
    </source>
</evidence>
<dbReference type="AlphaFoldDB" id="A0AAF0F311"/>
<feature type="region of interest" description="Disordered" evidence="1">
    <location>
        <begin position="52"/>
        <end position="73"/>
    </location>
</feature>
<gene>
    <name evidence="2" type="ORF">MJAP1_000287</name>
</gene>
<evidence type="ECO:0000313" key="2">
    <source>
        <dbReference type="EMBL" id="WFD37343.1"/>
    </source>
</evidence>